<dbReference type="OrthoDB" id="10059618at2759"/>
<evidence type="ECO:0000256" key="1">
    <source>
        <dbReference type="ARBA" id="ARBA00004167"/>
    </source>
</evidence>
<organism evidence="8 9">
    <name type="scientific">Cyanidiococcus yangmingshanensis</name>
    <dbReference type="NCBI Taxonomy" id="2690220"/>
    <lineage>
        <taxon>Eukaryota</taxon>
        <taxon>Rhodophyta</taxon>
        <taxon>Bangiophyceae</taxon>
        <taxon>Cyanidiales</taxon>
        <taxon>Cyanidiaceae</taxon>
        <taxon>Cyanidiococcus</taxon>
    </lineage>
</organism>
<dbReference type="InterPro" id="IPR035892">
    <property type="entry name" value="C2_domain_sf"/>
</dbReference>
<dbReference type="InterPro" id="IPR000008">
    <property type="entry name" value="C2_dom"/>
</dbReference>
<dbReference type="InterPro" id="IPR037721">
    <property type="entry name" value="Ferlin"/>
</dbReference>
<proteinExistence type="predicted"/>
<dbReference type="AlphaFoldDB" id="A0A7J7IGJ6"/>
<evidence type="ECO:0000259" key="7">
    <source>
        <dbReference type="PROSITE" id="PS50004"/>
    </source>
</evidence>
<protein>
    <recommendedName>
        <fullName evidence="7">C2 domain-containing protein</fullName>
    </recommendedName>
</protein>
<dbReference type="SMART" id="SM01202">
    <property type="entry name" value="FerI"/>
    <property type="match status" value="1"/>
</dbReference>
<gene>
    <name evidence="8" type="ORF">F1559_000778</name>
</gene>
<dbReference type="InterPro" id="IPR012968">
    <property type="entry name" value="FerIin_dom"/>
</dbReference>
<dbReference type="GO" id="GO:0016020">
    <property type="term" value="C:membrane"/>
    <property type="evidence" value="ECO:0007669"/>
    <property type="project" value="UniProtKB-SubCell"/>
</dbReference>
<dbReference type="PANTHER" id="PTHR12546:SF33">
    <property type="entry name" value="SPERM VESICLE FUSION PROTEIN FER-1"/>
    <property type="match status" value="1"/>
</dbReference>
<sequence length="621" mass="69066">MASEGSPAMEDIVPQVSSEQTGGAGETNHGAQLVKAPQSPSSDVTPANNIIGAFPATGFITELELEFDRVEHLLEESPLRALLKYLRQRGAKTQSDEAAKRLAAAITVRRLKLEVRDSHGALLGSTSYVDYEKHGNQAQFRRQRLRFFLHTTDHQTSHQWVHVHIIGRATPLKRYSSYVLPVEPAASAGAEYSHHGNRVSGNGSVREQYFASLPVDDSAALAPVPFPPTLLQASSNRISKSEANPREHAAELANAGTTDGTEGLSQPHGVSRHHTMYRMRLHLGHCHLSLKSLLECSDESIHCVVHGAGRYARLFLRSRVTPLPFCSFSLPARLPNFPYGSYSFRIHVHDVSILQASQNKWVSMNPIAYVYALGETQHTQVCRWSFTAIFDRMLFFSKTMGQDEIQDEIITIAVWNWNFWRPSQLIGSYNFDFLHLWNQKDHSIHWKWLPLTTAGGERNELVGYIRISAVVYGPGIMPVNERATEALSVVASEGRAPRLLKNLVVQRPTLSMESWCLHIAILGIELAPSWEASGHTDGKPAKDIRTRSGRLNMPAMNTEKLGKVLHRTGGHTMSSQKRIYFEILFIRGTKRASVASDVVSVSSGPRVETFDGILPSHSVNE</sequence>
<dbReference type="PROSITE" id="PS50004">
    <property type="entry name" value="C2"/>
    <property type="match status" value="1"/>
</dbReference>
<evidence type="ECO:0000256" key="3">
    <source>
        <dbReference type="ARBA" id="ARBA00022737"/>
    </source>
</evidence>
<evidence type="ECO:0000256" key="5">
    <source>
        <dbReference type="ARBA" id="ARBA00023136"/>
    </source>
</evidence>
<keyword evidence="4" id="KW-1133">Transmembrane helix</keyword>
<feature type="domain" description="C2" evidence="7">
    <location>
        <begin position="322"/>
        <end position="447"/>
    </location>
</feature>
<comment type="caution">
    <text evidence="8">The sequence shown here is derived from an EMBL/GenBank/DDBJ whole genome shotgun (WGS) entry which is preliminary data.</text>
</comment>
<comment type="subcellular location">
    <subcellularLocation>
        <location evidence="1">Membrane</location>
        <topology evidence="1">Single-pass membrane protein</topology>
    </subcellularLocation>
</comment>
<evidence type="ECO:0000256" key="4">
    <source>
        <dbReference type="ARBA" id="ARBA00022989"/>
    </source>
</evidence>
<dbReference type="Proteomes" id="UP000530660">
    <property type="component" value="Unassembled WGS sequence"/>
</dbReference>
<name>A0A7J7IGJ6_9RHOD</name>
<reference evidence="8 9" key="1">
    <citation type="journal article" date="2020" name="J. Phycol.">
        <title>Comparative genome analysis reveals Cyanidiococcus gen. nov., a new extremophilic red algal genus sister to Cyanidioschyzon (Cyanidioschyzonaceae, Rhodophyta).</title>
        <authorList>
            <person name="Liu S.-L."/>
            <person name="Chiang Y.-R."/>
            <person name="Yoon H.S."/>
            <person name="Fu H.-Y."/>
        </authorList>
    </citation>
    <scope>NUCLEOTIDE SEQUENCE [LARGE SCALE GENOMIC DNA]</scope>
    <source>
        <strain evidence="8 9">THAL066</strain>
    </source>
</reference>
<dbReference type="PANTHER" id="PTHR12546">
    <property type="entry name" value="FER-1-LIKE"/>
    <property type="match status" value="1"/>
</dbReference>
<keyword evidence="2" id="KW-0812">Transmembrane</keyword>
<dbReference type="GO" id="GO:0007009">
    <property type="term" value="P:plasma membrane organization"/>
    <property type="evidence" value="ECO:0007669"/>
    <property type="project" value="TreeGrafter"/>
</dbReference>
<feature type="region of interest" description="Disordered" evidence="6">
    <location>
        <begin position="17"/>
        <end position="47"/>
    </location>
</feature>
<dbReference type="EMBL" id="VWRR01000014">
    <property type="protein sequence ID" value="KAF6001421.1"/>
    <property type="molecule type" value="Genomic_DNA"/>
</dbReference>
<evidence type="ECO:0000256" key="2">
    <source>
        <dbReference type="ARBA" id="ARBA00022692"/>
    </source>
</evidence>
<dbReference type="Gene3D" id="2.60.40.150">
    <property type="entry name" value="C2 domain"/>
    <property type="match status" value="1"/>
</dbReference>
<feature type="compositionally biased region" description="Polar residues" evidence="6">
    <location>
        <begin position="38"/>
        <end position="47"/>
    </location>
</feature>
<accession>A0A7J7IGJ6</accession>
<keyword evidence="3" id="KW-0677">Repeat</keyword>
<keyword evidence="9" id="KW-1185">Reference proteome</keyword>
<evidence type="ECO:0000256" key="6">
    <source>
        <dbReference type="SAM" id="MobiDB-lite"/>
    </source>
</evidence>
<evidence type="ECO:0000313" key="8">
    <source>
        <dbReference type="EMBL" id="KAF6001421.1"/>
    </source>
</evidence>
<evidence type="ECO:0000313" key="9">
    <source>
        <dbReference type="Proteomes" id="UP000530660"/>
    </source>
</evidence>
<dbReference type="SUPFAM" id="SSF49562">
    <property type="entry name" value="C2 domain (Calcium/lipid-binding domain, CaLB)"/>
    <property type="match status" value="1"/>
</dbReference>
<keyword evidence="5" id="KW-0472">Membrane</keyword>